<reference evidence="7 8" key="1">
    <citation type="submission" date="2022-11" db="EMBL/GenBank/DDBJ databases">
        <title>Minimal conservation of predation-associated metabolite biosynthetic gene clusters underscores biosynthetic potential of Myxococcota including descriptions for ten novel species: Archangium lansinium sp. nov., Myxococcus landrumus sp. nov., Nannocystis bai.</title>
        <authorList>
            <person name="Ahearne A."/>
            <person name="Stevens C."/>
            <person name="Dowd S."/>
        </authorList>
    </citation>
    <scope>NUCLEOTIDE SEQUENCE [LARGE SCALE GENOMIC DNA]</scope>
    <source>
        <strain evidence="7 8">RJM3</strain>
    </source>
</reference>
<evidence type="ECO:0000313" key="8">
    <source>
        <dbReference type="Proteomes" id="UP001221411"/>
    </source>
</evidence>
<feature type="transmembrane region" description="Helical" evidence="5">
    <location>
        <begin position="38"/>
        <end position="57"/>
    </location>
</feature>
<organism evidence="7 8">
    <name type="scientific">Polyangium mundeleinium</name>
    <dbReference type="NCBI Taxonomy" id="2995306"/>
    <lineage>
        <taxon>Bacteria</taxon>
        <taxon>Pseudomonadati</taxon>
        <taxon>Myxococcota</taxon>
        <taxon>Polyangia</taxon>
        <taxon>Polyangiales</taxon>
        <taxon>Polyangiaceae</taxon>
        <taxon>Polyangium</taxon>
    </lineage>
</organism>
<evidence type="ECO:0000256" key="3">
    <source>
        <dbReference type="ARBA" id="ARBA00022989"/>
    </source>
</evidence>
<gene>
    <name evidence="7" type="ORF">POL67_47045</name>
</gene>
<comment type="caution">
    <text evidence="7">The sequence shown here is derived from an EMBL/GenBank/DDBJ whole genome shotgun (WGS) entry which is preliminary data.</text>
</comment>
<dbReference type="PANTHER" id="PTHR11863">
    <property type="entry name" value="STEROL DESATURASE"/>
    <property type="match status" value="1"/>
</dbReference>
<proteinExistence type="predicted"/>
<keyword evidence="3 5" id="KW-1133">Transmembrane helix</keyword>
<feature type="transmembrane region" description="Helical" evidence="5">
    <location>
        <begin position="131"/>
        <end position="151"/>
    </location>
</feature>
<dbReference type="RefSeq" id="WP_271928318.1">
    <property type="nucleotide sequence ID" value="NZ_JAQNDO010000001.1"/>
</dbReference>
<feature type="domain" description="Fatty acid hydroxylase" evidence="6">
    <location>
        <begin position="182"/>
        <end position="336"/>
    </location>
</feature>
<sequence length="403" mass="45874">MEVRIDVPNCNRQANEAIQRLKALKRWVWDRDISFGRAGPQVMVLAVLAAAALVAELSWHHDGLGLLELLHAKSVVIFYNVKALALSDVDAPIASWIVAAAMARIVFGILVGILDAAFYKRITGRPFDWEAMINVSVVNVVFLLTTVFTFMNPSVQRLLQHYAALIDRVPTMVHLHGALALIVACLLADFCYYWSHRWSHGNRFFWNLGHINHHRSRNLSQLTQAVDPQSSLLDVAGGRAFVIFLLPLVTKVFALDVRESGWVFIVLILLDAWTNPSHSVVLYHAENRFRVLRLFRAVLVTPAVHFTHHSREPIHNIVNGCNFGARLTLWDRLFGTYVEPPAHIPDTGLFSEEADYCRTPLRFLFQPYVRMFEELRHNKIRHWPAILFGSTAYEPPVSVNCKY</sequence>
<evidence type="ECO:0000256" key="2">
    <source>
        <dbReference type="ARBA" id="ARBA00022692"/>
    </source>
</evidence>
<evidence type="ECO:0000256" key="5">
    <source>
        <dbReference type="SAM" id="Phobius"/>
    </source>
</evidence>
<name>A0ABT5F7B3_9BACT</name>
<keyword evidence="8" id="KW-1185">Reference proteome</keyword>
<dbReference type="EMBL" id="JAQNDO010000001">
    <property type="protein sequence ID" value="MDC0748976.1"/>
    <property type="molecule type" value="Genomic_DNA"/>
</dbReference>
<protein>
    <submittedName>
        <fullName evidence="7">Sterol desaturase family protein</fullName>
    </submittedName>
</protein>
<feature type="transmembrane region" description="Helical" evidence="5">
    <location>
        <begin position="171"/>
        <end position="194"/>
    </location>
</feature>
<evidence type="ECO:0000259" key="6">
    <source>
        <dbReference type="Pfam" id="PF04116"/>
    </source>
</evidence>
<evidence type="ECO:0000256" key="1">
    <source>
        <dbReference type="ARBA" id="ARBA00004370"/>
    </source>
</evidence>
<keyword evidence="4 5" id="KW-0472">Membrane</keyword>
<dbReference type="InterPro" id="IPR050307">
    <property type="entry name" value="Sterol_Desaturase_Related"/>
</dbReference>
<evidence type="ECO:0000313" key="7">
    <source>
        <dbReference type="EMBL" id="MDC0748976.1"/>
    </source>
</evidence>
<dbReference type="Pfam" id="PF04116">
    <property type="entry name" value="FA_hydroxylase"/>
    <property type="match status" value="1"/>
</dbReference>
<keyword evidence="2 5" id="KW-0812">Transmembrane</keyword>
<feature type="transmembrane region" description="Helical" evidence="5">
    <location>
        <begin position="93"/>
        <end position="119"/>
    </location>
</feature>
<evidence type="ECO:0000256" key="4">
    <source>
        <dbReference type="ARBA" id="ARBA00023136"/>
    </source>
</evidence>
<dbReference type="InterPro" id="IPR006694">
    <property type="entry name" value="Fatty_acid_hydroxylase"/>
</dbReference>
<comment type="subcellular location">
    <subcellularLocation>
        <location evidence="1">Membrane</location>
    </subcellularLocation>
</comment>
<dbReference type="Proteomes" id="UP001221411">
    <property type="component" value="Unassembled WGS sequence"/>
</dbReference>
<accession>A0ABT5F7B3</accession>